<reference evidence="1" key="1">
    <citation type="submission" date="2021-06" db="EMBL/GenBank/DDBJ databases">
        <title>Comparative genomics, transcriptomics and evolutionary studies reveal genomic signatures of adaptation to plant cell wall in hemibiotrophic fungi.</title>
        <authorList>
            <consortium name="DOE Joint Genome Institute"/>
            <person name="Baroncelli R."/>
            <person name="Diaz J.F."/>
            <person name="Benocci T."/>
            <person name="Peng M."/>
            <person name="Battaglia E."/>
            <person name="Haridas S."/>
            <person name="Andreopoulos W."/>
            <person name="Labutti K."/>
            <person name="Pangilinan J."/>
            <person name="Floch G.L."/>
            <person name="Makela M.R."/>
            <person name="Henrissat B."/>
            <person name="Grigoriev I.V."/>
            <person name="Crouch J.A."/>
            <person name="De Vries R.P."/>
            <person name="Sukno S.A."/>
            <person name="Thon M.R."/>
        </authorList>
    </citation>
    <scope>NUCLEOTIDE SEQUENCE</scope>
    <source>
        <strain evidence="1">MAFF235873</strain>
    </source>
</reference>
<protein>
    <submittedName>
        <fullName evidence="1">Uncharacterized protein</fullName>
    </submittedName>
</protein>
<comment type="caution">
    <text evidence="1">The sequence shown here is derived from an EMBL/GenBank/DDBJ whole genome shotgun (WGS) entry which is preliminary data.</text>
</comment>
<gene>
    <name evidence="1" type="ORF">LX32DRAFT_330248</name>
</gene>
<evidence type="ECO:0000313" key="2">
    <source>
        <dbReference type="Proteomes" id="UP001232148"/>
    </source>
</evidence>
<accession>A0AAD9M600</accession>
<dbReference type="AlphaFoldDB" id="A0AAD9M600"/>
<dbReference type="Proteomes" id="UP001232148">
    <property type="component" value="Unassembled WGS sequence"/>
</dbReference>
<name>A0AAD9M600_9PEZI</name>
<evidence type="ECO:0000313" key="1">
    <source>
        <dbReference type="EMBL" id="KAK2030240.1"/>
    </source>
</evidence>
<dbReference type="EMBL" id="MU842853">
    <property type="protein sequence ID" value="KAK2030240.1"/>
    <property type="molecule type" value="Genomic_DNA"/>
</dbReference>
<sequence length="163" mass="17650">MHVPPNRSPAPEIASPYSRIASGALADFRSMTPPRPLEPVDDIVLFADGSMLARARDARGPDYEITLLLLSIRSSCHLFSACLPACLPARLTPGVSKVSSVSGSGCVLHIMPCRKEKKKKKTASSGRCRSILMVLLNPTPCTSVQFFYFPPFFTVLPETGTVD</sequence>
<proteinExistence type="predicted"/>
<keyword evidence="2" id="KW-1185">Reference proteome</keyword>
<organism evidence="1 2">
    <name type="scientific">Colletotrichum zoysiae</name>
    <dbReference type="NCBI Taxonomy" id="1216348"/>
    <lineage>
        <taxon>Eukaryota</taxon>
        <taxon>Fungi</taxon>
        <taxon>Dikarya</taxon>
        <taxon>Ascomycota</taxon>
        <taxon>Pezizomycotina</taxon>
        <taxon>Sordariomycetes</taxon>
        <taxon>Hypocreomycetidae</taxon>
        <taxon>Glomerellales</taxon>
        <taxon>Glomerellaceae</taxon>
        <taxon>Colletotrichum</taxon>
        <taxon>Colletotrichum graminicola species complex</taxon>
    </lineage>
</organism>